<keyword evidence="4" id="KW-1003">Cell membrane</keyword>
<dbReference type="CDD" id="cd06261">
    <property type="entry name" value="TM_PBP2"/>
    <property type="match status" value="1"/>
</dbReference>
<dbReference type="PROSITE" id="PS50928">
    <property type="entry name" value="ABC_TM1"/>
    <property type="match status" value="1"/>
</dbReference>
<dbReference type="PANTHER" id="PTHR30614">
    <property type="entry name" value="MEMBRANE COMPONENT OF AMINO ACID ABC TRANSPORTER"/>
    <property type="match status" value="1"/>
</dbReference>
<dbReference type="InterPro" id="IPR043429">
    <property type="entry name" value="ArtM/GltK/GlnP/TcyL/YhdX-like"/>
</dbReference>
<keyword evidence="6" id="KW-0029">Amino-acid transport</keyword>
<gene>
    <name evidence="11" type="ORF">CAL29_03200</name>
</gene>
<dbReference type="GO" id="GO:0006865">
    <property type="term" value="P:amino acid transport"/>
    <property type="evidence" value="ECO:0007669"/>
    <property type="project" value="UniProtKB-KW"/>
</dbReference>
<feature type="domain" description="ABC transmembrane type-1" evidence="10">
    <location>
        <begin position="28"/>
        <end position="215"/>
    </location>
</feature>
<keyword evidence="8 9" id="KW-0472">Membrane</keyword>
<evidence type="ECO:0000256" key="8">
    <source>
        <dbReference type="ARBA" id="ARBA00023136"/>
    </source>
</evidence>
<keyword evidence="12" id="KW-1185">Reference proteome</keyword>
<protein>
    <submittedName>
        <fullName evidence="11">Polar amino acid ABC transporter permease</fullName>
    </submittedName>
</protein>
<feature type="transmembrane region" description="Helical" evidence="9">
    <location>
        <begin position="197"/>
        <end position="218"/>
    </location>
</feature>
<evidence type="ECO:0000256" key="4">
    <source>
        <dbReference type="ARBA" id="ARBA00022475"/>
    </source>
</evidence>
<proteinExistence type="inferred from homology"/>
<evidence type="ECO:0000256" key="2">
    <source>
        <dbReference type="ARBA" id="ARBA00010072"/>
    </source>
</evidence>
<evidence type="ECO:0000256" key="6">
    <source>
        <dbReference type="ARBA" id="ARBA00022970"/>
    </source>
</evidence>
<dbReference type="Gene3D" id="1.10.3720.10">
    <property type="entry name" value="MetI-like"/>
    <property type="match status" value="1"/>
</dbReference>
<reference evidence="12" key="1">
    <citation type="submission" date="2017-05" db="EMBL/GenBank/DDBJ databases">
        <title>Complete and WGS of Bordetella genogroups.</title>
        <authorList>
            <person name="Spilker T."/>
            <person name="Lipuma J."/>
        </authorList>
    </citation>
    <scope>NUCLEOTIDE SEQUENCE [LARGE SCALE GENOMIC DNA]</scope>
    <source>
        <strain evidence="12">AU16122</strain>
    </source>
</reference>
<dbReference type="Pfam" id="PF00528">
    <property type="entry name" value="BPD_transp_1"/>
    <property type="match status" value="1"/>
</dbReference>
<evidence type="ECO:0000313" key="12">
    <source>
        <dbReference type="Proteomes" id="UP000216020"/>
    </source>
</evidence>
<dbReference type="InterPro" id="IPR000515">
    <property type="entry name" value="MetI-like"/>
</dbReference>
<dbReference type="InterPro" id="IPR035906">
    <property type="entry name" value="MetI-like_sf"/>
</dbReference>
<evidence type="ECO:0000256" key="1">
    <source>
        <dbReference type="ARBA" id="ARBA00004429"/>
    </source>
</evidence>
<feature type="transmembrane region" description="Helical" evidence="9">
    <location>
        <begin position="59"/>
        <end position="86"/>
    </location>
</feature>
<dbReference type="GO" id="GO:0022857">
    <property type="term" value="F:transmembrane transporter activity"/>
    <property type="evidence" value="ECO:0007669"/>
    <property type="project" value="InterPro"/>
</dbReference>
<evidence type="ECO:0000256" key="9">
    <source>
        <dbReference type="RuleBase" id="RU363032"/>
    </source>
</evidence>
<dbReference type="InterPro" id="IPR010065">
    <property type="entry name" value="AA_ABC_transptr_permease_3TM"/>
</dbReference>
<dbReference type="Proteomes" id="UP000216020">
    <property type="component" value="Unassembled WGS sequence"/>
</dbReference>
<dbReference type="AlphaFoldDB" id="A0A261SK64"/>
<evidence type="ECO:0000259" key="10">
    <source>
        <dbReference type="PROSITE" id="PS50928"/>
    </source>
</evidence>
<evidence type="ECO:0000256" key="3">
    <source>
        <dbReference type="ARBA" id="ARBA00022448"/>
    </source>
</evidence>
<keyword evidence="7 9" id="KW-1133">Transmembrane helix</keyword>
<keyword evidence="3 9" id="KW-0813">Transport</keyword>
<evidence type="ECO:0000256" key="7">
    <source>
        <dbReference type="ARBA" id="ARBA00022989"/>
    </source>
</evidence>
<feature type="transmembrane region" description="Helical" evidence="9">
    <location>
        <begin position="92"/>
        <end position="112"/>
    </location>
</feature>
<name>A0A261SK64_9BORD</name>
<dbReference type="GO" id="GO:0043190">
    <property type="term" value="C:ATP-binding cassette (ABC) transporter complex"/>
    <property type="evidence" value="ECO:0007669"/>
    <property type="project" value="InterPro"/>
</dbReference>
<sequence>MAATSGFVFTFFNYDVAAQYAGAVAKGALITVGTGLAVIVTGLVAGIVLAVFRACRNPVATFLIVVFADVFRSLPPLVILIVLYFGLPEAGLPLSSFFVTWFALSLVLAAYAEESVWAGISSLPVGQMEAARSTGLGWWQAMGSVVLPQALRRAVPTLTNRVISITKNTALGSVVALNEMLNVAQGASSLSGNPTPLMMAAFAYVIIFLPFVVFSRWLEKHWVAG</sequence>
<evidence type="ECO:0000313" key="11">
    <source>
        <dbReference type="EMBL" id="OZI37431.1"/>
    </source>
</evidence>
<dbReference type="NCBIfam" id="TIGR01726">
    <property type="entry name" value="HEQRo_perm_3TM"/>
    <property type="match status" value="1"/>
</dbReference>
<dbReference type="RefSeq" id="WP_094851537.1">
    <property type="nucleotide sequence ID" value="NZ_NEVM01000001.1"/>
</dbReference>
<organism evidence="11 12">
    <name type="scientific">Bordetella genomosp. 10</name>
    <dbReference type="NCBI Taxonomy" id="1416804"/>
    <lineage>
        <taxon>Bacteria</taxon>
        <taxon>Pseudomonadati</taxon>
        <taxon>Pseudomonadota</taxon>
        <taxon>Betaproteobacteria</taxon>
        <taxon>Burkholderiales</taxon>
        <taxon>Alcaligenaceae</taxon>
        <taxon>Bordetella</taxon>
    </lineage>
</organism>
<keyword evidence="5 9" id="KW-0812">Transmembrane</keyword>
<comment type="caution">
    <text evidence="11">The sequence shown here is derived from an EMBL/GenBank/DDBJ whole genome shotgun (WGS) entry which is preliminary data.</text>
</comment>
<comment type="similarity">
    <text evidence="2">Belongs to the binding-protein-dependent transport system permease family. HisMQ subfamily.</text>
</comment>
<evidence type="ECO:0000256" key="5">
    <source>
        <dbReference type="ARBA" id="ARBA00022692"/>
    </source>
</evidence>
<dbReference type="PANTHER" id="PTHR30614:SF0">
    <property type="entry name" value="L-CYSTINE TRANSPORT SYSTEM PERMEASE PROTEIN TCYL"/>
    <property type="match status" value="1"/>
</dbReference>
<feature type="transmembrane region" description="Helical" evidence="9">
    <location>
        <begin position="27"/>
        <end position="52"/>
    </location>
</feature>
<dbReference type="SUPFAM" id="SSF161098">
    <property type="entry name" value="MetI-like"/>
    <property type="match status" value="1"/>
</dbReference>
<dbReference type="EMBL" id="NEVM01000001">
    <property type="protein sequence ID" value="OZI37431.1"/>
    <property type="molecule type" value="Genomic_DNA"/>
</dbReference>
<comment type="subcellular location">
    <subcellularLocation>
        <location evidence="1">Cell inner membrane</location>
        <topology evidence="1">Multi-pass membrane protein</topology>
    </subcellularLocation>
    <subcellularLocation>
        <location evidence="9">Cell membrane</location>
        <topology evidence="9">Multi-pass membrane protein</topology>
    </subcellularLocation>
</comment>
<accession>A0A261SK64</accession>
<dbReference type="OrthoDB" id="9814902at2"/>